<proteinExistence type="predicted"/>
<dbReference type="STRING" id="879212.DespoDRAFT_02231"/>
<protein>
    <submittedName>
        <fullName evidence="2">Putative nucleotidyltransferase</fullName>
    </submittedName>
</protein>
<organism evidence="2 3">
    <name type="scientific">Desulfobacter postgatei 2ac9</name>
    <dbReference type="NCBI Taxonomy" id="879212"/>
    <lineage>
        <taxon>Bacteria</taxon>
        <taxon>Pseudomonadati</taxon>
        <taxon>Thermodesulfobacteriota</taxon>
        <taxon>Desulfobacteria</taxon>
        <taxon>Desulfobacterales</taxon>
        <taxon>Desulfobacteraceae</taxon>
        <taxon>Desulfobacter</taxon>
    </lineage>
</organism>
<dbReference type="SUPFAM" id="SSF81301">
    <property type="entry name" value="Nucleotidyltransferase"/>
    <property type="match status" value="1"/>
</dbReference>
<feature type="domain" description="Polymerase beta nucleotidyltransferase" evidence="1">
    <location>
        <begin position="19"/>
        <end position="108"/>
    </location>
</feature>
<dbReference type="HOGENOM" id="CLU_130257_5_1_7"/>
<accession>I5B3P5</accession>
<reference evidence="2 3" key="2">
    <citation type="submission" date="2012-02" db="EMBL/GenBank/DDBJ databases">
        <title>Improved High-Quality Draft sequence of Desulfobacter postgatei 2ac9.</title>
        <authorList>
            <consortium name="US DOE Joint Genome Institute"/>
            <person name="Lucas S."/>
            <person name="Han J."/>
            <person name="Lapidus A."/>
            <person name="Cheng J.-F."/>
            <person name="Goodwin L."/>
            <person name="Pitluck S."/>
            <person name="Peters L."/>
            <person name="Ovchinnikova G."/>
            <person name="Held B."/>
            <person name="Detter J.C."/>
            <person name="Han C."/>
            <person name="Tapia R."/>
            <person name="Land M."/>
            <person name="Hauser L."/>
            <person name="Kyrpides N."/>
            <person name="Ivanova N."/>
            <person name="Pagani I."/>
            <person name="Orellana R."/>
            <person name="Lovley D."/>
            <person name="Woyke T."/>
        </authorList>
    </citation>
    <scope>NUCLEOTIDE SEQUENCE [LARGE SCALE GENOMIC DNA]</scope>
    <source>
        <strain evidence="2 3">2ac9</strain>
    </source>
</reference>
<dbReference type="Pfam" id="PF18765">
    <property type="entry name" value="Polbeta"/>
    <property type="match status" value="1"/>
</dbReference>
<evidence type="ECO:0000313" key="3">
    <source>
        <dbReference type="Proteomes" id="UP000005778"/>
    </source>
</evidence>
<evidence type="ECO:0000313" key="2">
    <source>
        <dbReference type="EMBL" id="EIM64108.1"/>
    </source>
</evidence>
<dbReference type="Gene3D" id="3.30.460.10">
    <property type="entry name" value="Beta Polymerase, domain 2"/>
    <property type="match status" value="1"/>
</dbReference>
<dbReference type="AlphaFoldDB" id="I5B3P5"/>
<keyword evidence="3" id="KW-1185">Reference proteome</keyword>
<dbReference type="GO" id="GO:0016740">
    <property type="term" value="F:transferase activity"/>
    <property type="evidence" value="ECO:0007669"/>
    <property type="project" value="UniProtKB-KW"/>
</dbReference>
<dbReference type="OrthoDB" id="9803106at2"/>
<sequence>MIFVHLLKHINLPQKTISQLIEIFSAYPEIEKVIVFGSRAMGNEKPGSDIDLAISGLKVTSELVEKIHNYLEEETLFPYFFDCLHFETLTNPDLRNHILEYGKILYHRG</sequence>
<dbReference type="EMBL" id="CM001488">
    <property type="protein sequence ID" value="EIM64108.1"/>
    <property type="molecule type" value="Genomic_DNA"/>
</dbReference>
<dbReference type="Proteomes" id="UP000005778">
    <property type="component" value="Chromosome"/>
</dbReference>
<name>I5B3P5_9BACT</name>
<dbReference type="InterPro" id="IPR043519">
    <property type="entry name" value="NT_sf"/>
</dbReference>
<keyword evidence="2" id="KW-0808">Transferase</keyword>
<reference evidence="2 3" key="1">
    <citation type="submission" date="2011-09" db="EMBL/GenBank/DDBJ databases">
        <authorList>
            <consortium name="US DOE Joint Genome Institute (JGI-PGF)"/>
            <person name="Lucas S."/>
            <person name="Han J."/>
            <person name="Lapidus A."/>
            <person name="Cheng J.-F."/>
            <person name="Goodwin L."/>
            <person name="Pitluck S."/>
            <person name="Peters L."/>
            <person name="Land M.L."/>
            <person name="Hauser L."/>
            <person name="Orellana R."/>
            <person name="Lovley D."/>
            <person name="Woyke T.J."/>
        </authorList>
    </citation>
    <scope>NUCLEOTIDE SEQUENCE [LARGE SCALE GENOMIC DNA]</scope>
    <source>
        <strain evidence="2 3">2ac9</strain>
    </source>
</reference>
<dbReference type="InterPro" id="IPR041633">
    <property type="entry name" value="Polbeta"/>
</dbReference>
<dbReference type="eggNOG" id="COG1708">
    <property type="taxonomic scope" value="Bacteria"/>
</dbReference>
<gene>
    <name evidence="2" type="ORF">DespoDRAFT_02231</name>
</gene>
<evidence type="ECO:0000259" key="1">
    <source>
        <dbReference type="Pfam" id="PF18765"/>
    </source>
</evidence>
<dbReference type="RefSeq" id="WP_004073546.1">
    <property type="nucleotide sequence ID" value="NZ_CM001488.1"/>
</dbReference>
<dbReference type="CDD" id="cd05403">
    <property type="entry name" value="NT_KNTase_like"/>
    <property type="match status" value="1"/>
</dbReference>